<feature type="compositionally biased region" description="Low complexity" evidence="14">
    <location>
        <begin position="421"/>
        <end position="431"/>
    </location>
</feature>
<evidence type="ECO:0000256" key="9">
    <source>
        <dbReference type="ARBA" id="ARBA00022729"/>
    </source>
</evidence>
<dbReference type="CDD" id="cd14256">
    <property type="entry name" value="Dockerin_I"/>
    <property type="match status" value="1"/>
</dbReference>
<dbReference type="GO" id="GO:0046872">
    <property type="term" value="F:metal ion binding"/>
    <property type="evidence" value="ECO:0007669"/>
    <property type="project" value="UniProtKB-KW"/>
</dbReference>
<comment type="pathway">
    <text evidence="4">Glycan metabolism; pectin degradation; 2-dehydro-3-deoxy-D-gluconate from pectin: step 2/5.</text>
</comment>
<keyword evidence="8" id="KW-0479">Metal-binding</keyword>
<evidence type="ECO:0000256" key="11">
    <source>
        <dbReference type="ARBA" id="ARBA00023239"/>
    </source>
</evidence>
<feature type="compositionally biased region" description="Acidic residues" evidence="14">
    <location>
        <begin position="339"/>
        <end position="353"/>
    </location>
</feature>
<organism evidence="17 18">
    <name type="scientific">Anaerobacterium chartisolvens</name>
    <dbReference type="NCBI Taxonomy" id="1297424"/>
    <lineage>
        <taxon>Bacteria</taxon>
        <taxon>Bacillati</taxon>
        <taxon>Bacillota</taxon>
        <taxon>Clostridia</taxon>
        <taxon>Eubacteriales</taxon>
        <taxon>Oscillospiraceae</taxon>
        <taxon>Anaerobacterium</taxon>
    </lineage>
</organism>
<keyword evidence="13" id="KW-0624">Polysaccharide degradation</keyword>
<proteinExistence type="inferred from homology"/>
<dbReference type="PROSITE" id="PS00448">
    <property type="entry name" value="CLOS_CELLULOSOME_RPT"/>
    <property type="match status" value="1"/>
</dbReference>
<comment type="cofactor">
    <cofactor evidence="2">
        <name>Ca(2+)</name>
        <dbReference type="ChEBI" id="CHEBI:29108"/>
    </cofactor>
</comment>
<dbReference type="SMART" id="SM00710">
    <property type="entry name" value="PbH1"/>
    <property type="match status" value="9"/>
</dbReference>
<evidence type="ECO:0000256" key="1">
    <source>
        <dbReference type="ARBA" id="ARBA00000695"/>
    </source>
</evidence>
<dbReference type="Pfam" id="PF13229">
    <property type="entry name" value="Beta_helix"/>
    <property type="match status" value="1"/>
</dbReference>
<dbReference type="InterPro" id="IPR002105">
    <property type="entry name" value="Dockerin_1_rpt"/>
</dbReference>
<feature type="signal peptide" evidence="15">
    <location>
        <begin position="1"/>
        <end position="29"/>
    </location>
</feature>
<feature type="chain" id="PRO_5016588893" description="Probable pectate lyase C" evidence="15">
    <location>
        <begin position="30"/>
        <end position="757"/>
    </location>
</feature>
<feature type="region of interest" description="Disordered" evidence="14">
    <location>
        <begin position="267"/>
        <end position="296"/>
    </location>
</feature>
<dbReference type="OrthoDB" id="8660908at2"/>
<evidence type="ECO:0000259" key="16">
    <source>
        <dbReference type="PROSITE" id="PS51766"/>
    </source>
</evidence>
<dbReference type="PROSITE" id="PS00018">
    <property type="entry name" value="EF_HAND_1"/>
    <property type="match status" value="1"/>
</dbReference>
<evidence type="ECO:0000256" key="3">
    <source>
        <dbReference type="ARBA" id="ARBA00004613"/>
    </source>
</evidence>
<sequence>MRRISCTTLAFMLLMLALLSGQSGQFASAAGEGPIGWASYDGGTTGGTGGVEKTFVSLSDMQAYFKLRESNNPDKRITEKVIVYIDGTMSGSDKLDIKNTANVSIIGRNNAKISFMINIVRSQNIIVKNITSSDCSDDGLCVDSSTNVWVDHCTFMRAYDGLLDIKNGSNYVTVSWNHFKEHKKTALCGHSANNGSADSGKLKVTYHHNWFEGTNSRHPRVRFGQVHVYNNFFDRLTDYGVASTCDAEVLVEGNYFASVKRPVIWPQPGTDAASTLSNDPAGKVKERSNYYDSGSGQPMVNDSGFSFSPPYSYALDNAGNVPSLLRQYAGAEKSGTPPDPEEPEEPIDPEEPAEVAAGDVNGDGSINSLDCAMMKMYLIGAISSFPYPQAADVDKSGSVNSLDYLYMQKYVLGLISEFPGDDPGPQPTDGDIYASPNGSGSAGGTISNPTTLEAAIALVKPGGTIYLRGGTYSFSTQLTIARGNDGQSGKMKKIFAYGEEKPVLDFSSQPYGDVSSNYRGLQINAHYWHVKGIEVKGSADNGIFIGGSYNIIEKCEAHRNRDTGIQLGRYSSGASKSEWPSHNQIIDCVSHNNMDPDDGEDADGFACKLTTGDGNKFINCVAYNNVDDGWDLYTKSDTGAIGAVYLENCTSYKNGVTSDGSYTADSDGNGFKLGGEDIAVNHTVKNCTSYSNKKHGFTYNRNTGTITMTGNKAYQNGQRNFSFEAGTHIFSKNVSTNGGANDKIVGVDDGTNQWYKK</sequence>
<dbReference type="EMBL" id="QPJT01000006">
    <property type="protein sequence ID" value="RCX17925.1"/>
    <property type="molecule type" value="Genomic_DNA"/>
</dbReference>
<dbReference type="InterPro" id="IPR018082">
    <property type="entry name" value="AmbAllergen"/>
</dbReference>
<evidence type="ECO:0000256" key="5">
    <source>
        <dbReference type="ARBA" id="ARBA00012272"/>
    </source>
</evidence>
<evidence type="ECO:0000256" key="7">
    <source>
        <dbReference type="ARBA" id="ARBA00022525"/>
    </source>
</evidence>
<dbReference type="Gene3D" id="1.10.1330.10">
    <property type="entry name" value="Dockerin domain"/>
    <property type="match status" value="1"/>
</dbReference>
<dbReference type="GO" id="GO:0004553">
    <property type="term" value="F:hydrolase activity, hydrolyzing O-glycosyl compounds"/>
    <property type="evidence" value="ECO:0007669"/>
    <property type="project" value="InterPro"/>
</dbReference>
<dbReference type="Gene3D" id="2.160.20.10">
    <property type="entry name" value="Single-stranded right-handed beta-helix, Pectin lyase-like"/>
    <property type="match status" value="2"/>
</dbReference>
<comment type="subcellular location">
    <subcellularLocation>
        <location evidence="3 13">Secreted</location>
    </subcellularLocation>
</comment>
<dbReference type="InterPro" id="IPR016134">
    <property type="entry name" value="Dockerin_dom"/>
</dbReference>
<keyword evidence="11 13" id="KW-0456">Lyase</keyword>
<evidence type="ECO:0000313" key="18">
    <source>
        <dbReference type="Proteomes" id="UP000253034"/>
    </source>
</evidence>
<dbReference type="InterPro" id="IPR011050">
    <property type="entry name" value="Pectin_lyase_fold/virulence"/>
</dbReference>
<dbReference type="InterPro" id="IPR039448">
    <property type="entry name" value="Beta_helix"/>
</dbReference>
<feature type="compositionally biased region" description="Polar residues" evidence="14">
    <location>
        <begin position="436"/>
        <end position="446"/>
    </location>
</feature>
<keyword evidence="18" id="KW-1185">Reference proteome</keyword>
<evidence type="ECO:0000256" key="14">
    <source>
        <dbReference type="SAM" id="MobiDB-lite"/>
    </source>
</evidence>
<comment type="similarity">
    <text evidence="12">Belongs to the polysaccharide lyase 9 family.</text>
</comment>
<dbReference type="InterPro" id="IPR012334">
    <property type="entry name" value="Pectin_lyas_fold"/>
</dbReference>
<dbReference type="GO" id="GO:0005576">
    <property type="term" value="C:extracellular region"/>
    <property type="evidence" value="ECO:0007669"/>
    <property type="project" value="UniProtKB-SubCell"/>
</dbReference>
<dbReference type="GO" id="GO:0030570">
    <property type="term" value="F:pectate lyase activity"/>
    <property type="evidence" value="ECO:0007669"/>
    <property type="project" value="UniProtKB-EC"/>
</dbReference>
<evidence type="ECO:0000256" key="15">
    <source>
        <dbReference type="SAM" id="SignalP"/>
    </source>
</evidence>
<dbReference type="InterPro" id="IPR018247">
    <property type="entry name" value="EF_Hand_1_Ca_BS"/>
</dbReference>
<keyword evidence="7 13" id="KW-0964">Secreted</keyword>
<dbReference type="PANTHER" id="PTHR40088:SF1">
    <property type="entry name" value="PECTATE LYASE PEL9"/>
    <property type="match status" value="1"/>
</dbReference>
<evidence type="ECO:0000256" key="13">
    <source>
        <dbReference type="RuleBase" id="RU361173"/>
    </source>
</evidence>
<dbReference type="SUPFAM" id="SSF63446">
    <property type="entry name" value="Type I dockerin domain"/>
    <property type="match status" value="1"/>
</dbReference>
<name>A0A369B9C7_9FIRM</name>
<dbReference type="EC" id="4.2.2.2" evidence="5"/>
<dbReference type="InterPro" id="IPR036439">
    <property type="entry name" value="Dockerin_dom_sf"/>
</dbReference>
<evidence type="ECO:0000256" key="8">
    <source>
        <dbReference type="ARBA" id="ARBA00022723"/>
    </source>
</evidence>
<comment type="caution">
    <text evidence="17">The sequence shown here is derived from an EMBL/GenBank/DDBJ whole genome shotgun (WGS) entry which is preliminary data.</text>
</comment>
<dbReference type="GO" id="GO:0045490">
    <property type="term" value="P:pectin catabolic process"/>
    <property type="evidence" value="ECO:0007669"/>
    <property type="project" value="UniProtKB-UniPathway"/>
</dbReference>
<dbReference type="UniPathway" id="UPA00545">
    <property type="reaction ID" value="UER00824"/>
</dbReference>
<dbReference type="InterPro" id="IPR006626">
    <property type="entry name" value="PbH1"/>
</dbReference>
<keyword evidence="9 15" id="KW-0732">Signal</keyword>
<feature type="domain" description="Dockerin" evidence="16">
    <location>
        <begin position="353"/>
        <end position="420"/>
    </location>
</feature>
<evidence type="ECO:0000256" key="10">
    <source>
        <dbReference type="ARBA" id="ARBA00022837"/>
    </source>
</evidence>
<dbReference type="Pfam" id="PF00404">
    <property type="entry name" value="Dockerin_1"/>
    <property type="match status" value="1"/>
</dbReference>
<dbReference type="Pfam" id="PF00544">
    <property type="entry name" value="Pectate_lyase_4"/>
    <property type="match status" value="1"/>
</dbReference>
<dbReference type="Proteomes" id="UP000253034">
    <property type="component" value="Unassembled WGS sequence"/>
</dbReference>
<dbReference type="InterPro" id="IPR002022">
    <property type="entry name" value="Pec_lyase"/>
</dbReference>
<dbReference type="SUPFAM" id="SSF51126">
    <property type="entry name" value="Pectin lyase-like"/>
    <property type="match status" value="2"/>
</dbReference>
<evidence type="ECO:0000256" key="2">
    <source>
        <dbReference type="ARBA" id="ARBA00001913"/>
    </source>
</evidence>
<dbReference type="SMART" id="SM00656">
    <property type="entry name" value="Amb_all"/>
    <property type="match status" value="1"/>
</dbReference>
<comment type="catalytic activity">
    <reaction evidence="1">
        <text>Eliminative cleavage of (1-&gt;4)-alpha-D-galacturonan to give oligosaccharides with 4-deoxy-alpha-D-galact-4-enuronosyl groups at their non-reducing ends.</text>
        <dbReference type="EC" id="4.2.2.2"/>
    </reaction>
</comment>
<dbReference type="PANTHER" id="PTHR40088">
    <property type="entry name" value="PECTATE LYASE (EUROFUNG)"/>
    <property type="match status" value="1"/>
</dbReference>
<dbReference type="PRINTS" id="PR00807">
    <property type="entry name" value="AMBALLERGEN"/>
</dbReference>
<dbReference type="InterPro" id="IPR052052">
    <property type="entry name" value="Polysaccharide_Lyase_9"/>
</dbReference>
<evidence type="ECO:0000256" key="6">
    <source>
        <dbReference type="ARBA" id="ARBA00016512"/>
    </source>
</evidence>
<keyword evidence="10" id="KW-0106">Calcium</keyword>
<evidence type="ECO:0000256" key="12">
    <source>
        <dbReference type="ARBA" id="ARBA00038263"/>
    </source>
</evidence>
<dbReference type="AlphaFoldDB" id="A0A369B9C7"/>
<accession>A0A369B9C7</accession>
<evidence type="ECO:0000256" key="4">
    <source>
        <dbReference type="ARBA" id="ARBA00005220"/>
    </source>
</evidence>
<dbReference type="RefSeq" id="WP_114297070.1">
    <property type="nucleotide sequence ID" value="NZ_QPJT01000006.1"/>
</dbReference>
<keyword evidence="13" id="KW-0119">Carbohydrate metabolism</keyword>
<evidence type="ECO:0000313" key="17">
    <source>
        <dbReference type="EMBL" id="RCX17925.1"/>
    </source>
</evidence>
<comment type="similarity">
    <text evidence="13">Belongs to the polysaccharide lyase 1 family.</text>
</comment>
<dbReference type="PROSITE" id="PS51766">
    <property type="entry name" value="DOCKERIN"/>
    <property type="match status" value="1"/>
</dbReference>
<protein>
    <recommendedName>
        <fullName evidence="6">Probable pectate lyase C</fullName>
        <ecNumber evidence="5">4.2.2.2</ecNumber>
    </recommendedName>
</protein>
<reference evidence="17 18" key="1">
    <citation type="submission" date="2018-07" db="EMBL/GenBank/DDBJ databases">
        <title>Genomic Encyclopedia of Type Strains, Phase IV (KMG-IV): sequencing the most valuable type-strain genomes for metagenomic binning, comparative biology and taxonomic classification.</title>
        <authorList>
            <person name="Goeker M."/>
        </authorList>
    </citation>
    <scope>NUCLEOTIDE SEQUENCE [LARGE SCALE GENOMIC DNA]</scope>
    <source>
        <strain evidence="17 18">DSM 27016</strain>
    </source>
</reference>
<gene>
    <name evidence="17" type="ORF">DFR58_10693</name>
</gene>
<feature type="region of interest" description="Disordered" evidence="14">
    <location>
        <begin position="420"/>
        <end position="446"/>
    </location>
</feature>
<feature type="region of interest" description="Disordered" evidence="14">
    <location>
        <begin position="330"/>
        <end position="362"/>
    </location>
</feature>